<dbReference type="Proteomes" id="UP000001730">
    <property type="component" value="Chromosome 1"/>
</dbReference>
<gene>
    <name evidence="1" type="ordered locus">VSAL_I0390</name>
</gene>
<protein>
    <submittedName>
        <fullName evidence="1">Uncharacterized protein</fullName>
    </submittedName>
</protein>
<sequence length="130" mass="15287">MEKKHSALSDNVETENQQYNFNKSLAYALMDSRRGHVMLRKFVLDLCEKSRLITADDETKKTLKYRWLIDVIELNIKTIELLELSDSGDYTYNSIEDMKVSIEAKSIIIVKDIVRRIIHTPMYFPINKDK</sequence>
<dbReference type="KEGG" id="vsa:VSAL_I0390"/>
<dbReference type="HOGENOM" id="CLU_1933571_0_0_6"/>
<proteinExistence type="predicted"/>
<keyword evidence="2" id="KW-1185">Reference proteome</keyword>
<name>B6ELL3_ALISL</name>
<dbReference type="EMBL" id="FM178379">
    <property type="protein sequence ID" value="CAQ78075.1"/>
    <property type="molecule type" value="Genomic_DNA"/>
</dbReference>
<accession>B6ELL3</accession>
<reference evidence="1 2" key="1">
    <citation type="journal article" date="2008" name="BMC Genomics">
        <title>The genome sequence of the fish pathogen Aliivibrio salmonicida strain LFI1238 shows extensive evidence of gene decay.</title>
        <authorList>
            <person name="Hjerde E."/>
            <person name="Lorentzen M.S."/>
            <person name="Holden M.T."/>
            <person name="Seeger K."/>
            <person name="Paulsen S."/>
            <person name="Bason N."/>
            <person name="Churcher C."/>
            <person name="Harris D."/>
            <person name="Norbertczak H."/>
            <person name="Quail M.A."/>
            <person name="Sanders S."/>
            <person name="Thurston S."/>
            <person name="Parkhill J."/>
            <person name="Willassen N.P."/>
            <person name="Thomson N.R."/>
        </authorList>
    </citation>
    <scope>NUCLEOTIDE SEQUENCE [LARGE SCALE GENOMIC DNA]</scope>
    <source>
        <strain evidence="1 2">LFI1238</strain>
    </source>
</reference>
<evidence type="ECO:0000313" key="1">
    <source>
        <dbReference type="EMBL" id="CAQ78075.1"/>
    </source>
</evidence>
<dbReference type="RefSeq" id="WP_012549216.1">
    <property type="nucleotide sequence ID" value="NC_011312.1"/>
</dbReference>
<organism evidence="1 2">
    <name type="scientific">Aliivibrio salmonicida (strain LFI1238)</name>
    <name type="common">Vibrio salmonicida (strain LFI1238)</name>
    <dbReference type="NCBI Taxonomy" id="316275"/>
    <lineage>
        <taxon>Bacteria</taxon>
        <taxon>Pseudomonadati</taxon>
        <taxon>Pseudomonadota</taxon>
        <taxon>Gammaproteobacteria</taxon>
        <taxon>Vibrionales</taxon>
        <taxon>Vibrionaceae</taxon>
        <taxon>Aliivibrio</taxon>
    </lineage>
</organism>
<evidence type="ECO:0000313" key="2">
    <source>
        <dbReference type="Proteomes" id="UP000001730"/>
    </source>
</evidence>
<dbReference type="AlphaFoldDB" id="B6ELL3"/>